<protein>
    <recommendedName>
        <fullName evidence="8">HSF-type DNA-binding domain-containing protein</fullName>
    </recommendedName>
</protein>
<dbReference type="SUPFAM" id="SSF46785">
    <property type="entry name" value="Winged helix' DNA-binding domain"/>
    <property type="match status" value="1"/>
</dbReference>
<name>A0AAV8W2A2_9CUCU</name>
<feature type="domain" description="HSF-type DNA-binding" evidence="8">
    <location>
        <begin position="112"/>
        <end position="136"/>
    </location>
</feature>
<dbReference type="AlphaFoldDB" id="A0AAV8W2A2"/>
<dbReference type="PANTHER" id="PTHR10015">
    <property type="entry name" value="HEAT SHOCK TRANSCRIPTION FACTOR"/>
    <property type="match status" value="1"/>
</dbReference>
<dbReference type="EMBL" id="JANEYG010000013">
    <property type="protein sequence ID" value="KAJ8920599.1"/>
    <property type="molecule type" value="Genomic_DNA"/>
</dbReference>
<dbReference type="InterPro" id="IPR036390">
    <property type="entry name" value="WH_DNA-bd_sf"/>
</dbReference>
<evidence type="ECO:0000259" key="8">
    <source>
        <dbReference type="PROSITE" id="PS00434"/>
    </source>
</evidence>
<evidence type="ECO:0000313" key="10">
    <source>
        <dbReference type="Proteomes" id="UP001159042"/>
    </source>
</evidence>
<comment type="caution">
    <text evidence="9">The sequence shown here is derived from an EMBL/GenBank/DDBJ whole genome shotgun (WGS) entry which is preliminary data.</text>
</comment>
<organism evidence="9 10">
    <name type="scientific">Exocentrus adspersus</name>
    <dbReference type="NCBI Taxonomy" id="1586481"/>
    <lineage>
        <taxon>Eukaryota</taxon>
        <taxon>Metazoa</taxon>
        <taxon>Ecdysozoa</taxon>
        <taxon>Arthropoda</taxon>
        <taxon>Hexapoda</taxon>
        <taxon>Insecta</taxon>
        <taxon>Pterygota</taxon>
        <taxon>Neoptera</taxon>
        <taxon>Endopterygota</taxon>
        <taxon>Coleoptera</taxon>
        <taxon>Polyphaga</taxon>
        <taxon>Cucujiformia</taxon>
        <taxon>Chrysomeloidea</taxon>
        <taxon>Cerambycidae</taxon>
        <taxon>Lamiinae</taxon>
        <taxon>Acanthocinini</taxon>
        <taxon>Exocentrus</taxon>
    </lineage>
</organism>
<comment type="subcellular location">
    <subcellularLocation>
        <location evidence="1">Nucleus</location>
    </subcellularLocation>
</comment>
<proteinExistence type="inferred from homology"/>
<keyword evidence="10" id="KW-1185">Reference proteome</keyword>
<evidence type="ECO:0000256" key="3">
    <source>
        <dbReference type="ARBA" id="ARBA00023015"/>
    </source>
</evidence>
<keyword evidence="3" id="KW-0805">Transcription regulation</keyword>
<gene>
    <name evidence="9" type="ORF">NQ315_004738</name>
</gene>
<dbReference type="SMART" id="SM00415">
    <property type="entry name" value="HSF"/>
    <property type="match status" value="1"/>
</dbReference>
<accession>A0AAV8W2A2</accession>
<dbReference type="GO" id="GO:0003700">
    <property type="term" value="F:DNA-binding transcription factor activity"/>
    <property type="evidence" value="ECO:0007669"/>
    <property type="project" value="InterPro"/>
</dbReference>
<evidence type="ECO:0000313" key="9">
    <source>
        <dbReference type="EMBL" id="KAJ8920599.1"/>
    </source>
</evidence>
<keyword evidence="5" id="KW-0804">Transcription</keyword>
<dbReference type="InterPro" id="IPR000232">
    <property type="entry name" value="HSF_DNA-bd"/>
</dbReference>
<evidence type="ECO:0000256" key="7">
    <source>
        <dbReference type="RuleBase" id="RU004020"/>
    </source>
</evidence>
<sequence length="549" mass="62296">IKANFDKFGVLKKKLAVPTADVPTAVSFALFTKETSTINNCVVFSTLKMENLTVGDLGQQSGGQQIAVSVPLFLRKLWKMVNDQEAEDIIGWNVTGDGFVIYDQLQFITKLLPKYFKHNNMASFIRQLNFYDFHKVSGIDKDEIQFTHSCFLRDLPETLVFIKRKCTSLRSKLANDMKSEELSEILCGVKDLKTKHSLVDNELKMLKQENAALWNEVNSLRLRHAKQTKIINKIIHFLISYMHSHQNSLPKGKLSVGRRNNQNFRTGPALLEIGYHNNPNCVQKKAKQDTYIVTEPEHSGVVAYPATEFEYLPNGQAERTLDEILDKVTASVEEQVSKRLKTDAVVSSRERTYLPAKDLQNDSINIRPDTSSESNLGAGAVQKIRPKSLEDTKPNINLCKPVYPKKQILQNKMKINILQNPKEHLNLYIDNTQVELNSLQDMLNNLSSTELTDICNLIDEDEEDCRRNEDVGGAADADQEAHEEPMVDCECNLVENEEDYLGNSLEEQLEAFPVEQNATNELPVTQNAEIEQYPANIQPEILADEYFTI</sequence>
<dbReference type="FunFam" id="1.10.10.10:FF:000027">
    <property type="entry name" value="Heat shock transcription factor 1"/>
    <property type="match status" value="1"/>
</dbReference>
<dbReference type="PANTHER" id="PTHR10015:SF427">
    <property type="entry name" value="HEAT SHOCK FACTOR PROTEIN"/>
    <property type="match status" value="1"/>
</dbReference>
<dbReference type="GO" id="GO:0043565">
    <property type="term" value="F:sequence-specific DNA binding"/>
    <property type="evidence" value="ECO:0007669"/>
    <property type="project" value="InterPro"/>
</dbReference>
<evidence type="ECO:0000256" key="4">
    <source>
        <dbReference type="ARBA" id="ARBA00023125"/>
    </source>
</evidence>
<feature type="non-terminal residue" evidence="9">
    <location>
        <position position="1"/>
    </location>
</feature>
<evidence type="ECO:0000256" key="1">
    <source>
        <dbReference type="ARBA" id="ARBA00004123"/>
    </source>
</evidence>
<dbReference type="InterPro" id="IPR036388">
    <property type="entry name" value="WH-like_DNA-bd_sf"/>
</dbReference>
<dbReference type="Proteomes" id="UP001159042">
    <property type="component" value="Unassembled WGS sequence"/>
</dbReference>
<evidence type="ECO:0000256" key="2">
    <source>
        <dbReference type="ARBA" id="ARBA00006403"/>
    </source>
</evidence>
<comment type="similarity">
    <text evidence="2 7">Belongs to the HSF family.</text>
</comment>
<dbReference type="Gene3D" id="1.10.10.10">
    <property type="entry name" value="Winged helix-like DNA-binding domain superfamily/Winged helix DNA-binding domain"/>
    <property type="match status" value="1"/>
</dbReference>
<keyword evidence="4" id="KW-0238">DNA-binding</keyword>
<dbReference type="PRINTS" id="PR00056">
    <property type="entry name" value="HSFDOMAIN"/>
</dbReference>
<keyword evidence="6" id="KW-0539">Nucleus</keyword>
<reference evidence="9 10" key="1">
    <citation type="journal article" date="2023" name="Insect Mol. Biol.">
        <title>Genome sequencing provides insights into the evolution of gene families encoding plant cell wall-degrading enzymes in longhorned beetles.</title>
        <authorList>
            <person name="Shin N.R."/>
            <person name="Okamura Y."/>
            <person name="Kirsch R."/>
            <person name="Pauchet Y."/>
        </authorList>
    </citation>
    <scope>NUCLEOTIDE SEQUENCE [LARGE SCALE GENOMIC DNA]</scope>
    <source>
        <strain evidence="9">EAD_L_NR</strain>
    </source>
</reference>
<dbReference type="Pfam" id="PF00447">
    <property type="entry name" value="HSF_DNA-bind"/>
    <property type="match status" value="1"/>
</dbReference>
<evidence type="ECO:0000256" key="5">
    <source>
        <dbReference type="ARBA" id="ARBA00023163"/>
    </source>
</evidence>
<dbReference type="PROSITE" id="PS00434">
    <property type="entry name" value="HSF_DOMAIN"/>
    <property type="match status" value="1"/>
</dbReference>
<dbReference type="GO" id="GO:0005634">
    <property type="term" value="C:nucleus"/>
    <property type="evidence" value="ECO:0007669"/>
    <property type="project" value="UniProtKB-SubCell"/>
</dbReference>
<evidence type="ECO:0000256" key="6">
    <source>
        <dbReference type="ARBA" id="ARBA00023242"/>
    </source>
</evidence>